<protein>
    <recommendedName>
        <fullName evidence="1">Cupin-like domain-containing protein</fullName>
    </recommendedName>
</protein>
<dbReference type="InterPro" id="IPR041667">
    <property type="entry name" value="Cupin_8"/>
</dbReference>
<dbReference type="STRING" id="6669.E9GFY0"/>
<dbReference type="InterPro" id="IPR050910">
    <property type="entry name" value="JMJD6_ArgDemeth/LysHydrox"/>
</dbReference>
<dbReference type="HOGENOM" id="CLU_068137_2_0_1"/>
<dbReference type="OMA" id="EPPRECH"/>
<dbReference type="KEGG" id="dpx:DAPPUDRAFT_4362"/>
<name>E9GFY0_DAPPU</name>
<feature type="domain" description="Cupin-like" evidence="1">
    <location>
        <begin position="23"/>
        <end position="181"/>
    </location>
</feature>
<dbReference type="GO" id="GO:0016706">
    <property type="term" value="F:2-oxoglutarate-dependent dioxygenase activity"/>
    <property type="evidence" value="ECO:0000318"/>
    <property type="project" value="GO_Central"/>
</dbReference>
<dbReference type="InParanoid" id="E9GFY0"/>
<keyword evidence="3" id="KW-1185">Reference proteome</keyword>
<dbReference type="SUPFAM" id="SSF51197">
    <property type="entry name" value="Clavaminate synthase-like"/>
    <property type="match status" value="1"/>
</dbReference>
<proteinExistence type="predicted"/>
<dbReference type="AlphaFoldDB" id="E9GFY0"/>
<feature type="non-terminal residue" evidence="2">
    <location>
        <position position="225"/>
    </location>
</feature>
<dbReference type="Pfam" id="PF13621">
    <property type="entry name" value="Cupin_8"/>
    <property type="match status" value="1"/>
</dbReference>
<reference evidence="2 3" key="1">
    <citation type="journal article" date="2011" name="Science">
        <title>The ecoresponsive genome of Daphnia pulex.</title>
        <authorList>
            <person name="Colbourne J.K."/>
            <person name="Pfrender M.E."/>
            <person name="Gilbert D."/>
            <person name="Thomas W.K."/>
            <person name="Tucker A."/>
            <person name="Oakley T.H."/>
            <person name="Tokishita S."/>
            <person name="Aerts A."/>
            <person name="Arnold G.J."/>
            <person name="Basu M.K."/>
            <person name="Bauer D.J."/>
            <person name="Caceres C.E."/>
            <person name="Carmel L."/>
            <person name="Casola C."/>
            <person name="Choi J.H."/>
            <person name="Detter J.C."/>
            <person name="Dong Q."/>
            <person name="Dusheyko S."/>
            <person name="Eads B.D."/>
            <person name="Frohlich T."/>
            <person name="Geiler-Samerotte K.A."/>
            <person name="Gerlach D."/>
            <person name="Hatcher P."/>
            <person name="Jogdeo S."/>
            <person name="Krijgsveld J."/>
            <person name="Kriventseva E.V."/>
            <person name="Kultz D."/>
            <person name="Laforsch C."/>
            <person name="Lindquist E."/>
            <person name="Lopez J."/>
            <person name="Manak J.R."/>
            <person name="Muller J."/>
            <person name="Pangilinan J."/>
            <person name="Patwardhan R.P."/>
            <person name="Pitluck S."/>
            <person name="Pritham E.J."/>
            <person name="Rechtsteiner A."/>
            <person name="Rho M."/>
            <person name="Rogozin I.B."/>
            <person name="Sakarya O."/>
            <person name="Salamov A."/>
            <person name="Schaack S."/>
            <person name="Shapiro H."/>
            <person name="Shiga Y."/>
            <person name="Skalitzky C."/>
            <person name="Smith Z."/>
            <person name="Souvorov A."/>
            <person name="Sung W."/>
            <person name="Tang Z."/>
            <person name="Tsuchiya D."/>
            <person name="Tu H."/>
            <person name="Vos H."/>
            <person name="Wang M."/>
            <person name="Wolf Y.I."/>
            <person name="Yamagata H."/>
            <person name="Yamada T."/>
            <person name="Ye Y."/>
            <person name="Shaw J.R."/>
            <person name="Andrews J."/>
            <person name="Crease T.J."/>
            <person name="Tang H."/>
            <person name="Lucas S.M."/>
            <person name="Robertson H.M."/>
            <person name="Bork P."/>
            <person name="Koonin E.V."/>
            <person name="Zdobnov E.M."/>
            <person name="Grigoriev I.V."/>
            <person name="Lynch M."/>
            <person name="Boore J.L."/>
        </authorList>
    </citation>
    <scope>NUCLEOTIDE SEQUENCE [LARGE SCALE GENOMIC DNA]</scope>
</reference>
<evidence type="ECO:0000313" key="2">
    <source>
        <dbReference type="EMBL" id="EFX81717.1"/>
    </source>
</evidence>
<accession>E9GFY0</accession>
<evidence type="ECO:0000259" key="1">
    <source>
        <dbReference type="Pfam" id="PF13621"/>
    </source>
</evidence>
<dbReference type="EMBL" id="GL732542">
    <property type="protein sequence ID" value="EFX81717.1"/>
    <property type="molecule type" value="Genomic_DNA"/>
</dbReference>
<gene>
    <name evidence="2" type="ORF">DAPPUDRAFT_4362</name>
</gene>
<organism evidence="2 3">
    <name type="scientific">Daphnia pulex</name>
    <name type="common">Water flea</name>
    <dbReference type="NCBI Taxonomy" id="6669"/>
    <lineage>
        <taxon>Eukaryota</taxon>
        <taxon>Metazoa</taxon>
        <taxon>Ecdysozoa</taxon>
        <taxon>Arthropoda</taxon>
        <taxon>Crustacea</taxon>
        <taxon>Branchiopoda</taxon>
        <taxon>Diplostraca</taxon>
        <taxon>Cladocera</taxon>
        <taxon>Anomopoda</taxon>
        <taxon>Daphniidae</taxon>
        <taxon>Daphnia</taxon>
    </lineage>
</organism>
<dbReference type="PANTHER" id="PTHR12480:SF19">
    <property type="entry name" value="CUPIN-LIKE DOMAIN-CONTAINING PROTEIN"/>
    <property type="match status" value="1"/>
</dbReference>
<dbReference type="eggNOG" id="ENOG502QS9X">
    <property type="taxonomic scope" value="Eukaryota"/>
</dbReference>
<sequence>RPPVDCDFCRDVRQVDIVQHISPQDFESTYAYSGRPVIVKDGQANWTATDVFSYEFFSELYTKEFGGSSSARSRHQRCQFFPYKTEFRSLDQALTMGERRKSERPWYFGWSNCDSQTADVLRRHYSRPDFLPERSESSPTDWIFMGTSGLGAHMHVDHVSLPSWQAQIRGEKLWSLEPPPECFYQCQSMEITVQPGDTIVLDTNIWYHKTSVVSEDVSITIGSEY</sequence>
<dbReference type="FunCoup" id="E9GFY0">
    <property type="interactions" value="6"/>
</dbReference>
<dbReference type="PANTHER" id="PTHR12480">
    <property type="entry name" value="ARGININE DEMETHYLASE AND LYSYL-HYDROXYLASE JMJD"/>
    <property type="match status" value="1"/>
</dbReference>
<dbReference type="Proteomes" id="UP000000305">
    <property type="component" value="Unassembled WGS sequence"/>
</dbReference>
<evidence type="ECO:0000313" key="3">
    <source>
        <dbReference type="Proteomes" id="UP000000305"/>
    </source>
</evidence>
<feature type="non-terminal residue" evidence="2">
    <location>
        <position position="1"/>
    </location>
</feature>
<dbReference type="OrthoDB" id="10063099at2759"/>
<dbReference type="Gene3D" id="2.60.120.650">
    <property type="entry name" value="Cupin"/>
    <property type="match status" value="1"/>
</dbReference>